<accession>A0A5C7J541</accession>
<protein>
    <submittedName>
        <fullName evidence="1">Uncharacterized protein</fullName>
    </submittedName>
</protein>
<proteinExistence type="predicted"/>
<comment type="caution">
    <text evidence="1">The sequence shown here is derived from an EMBL/GenBank/DDBJ whole genome shotgun (WGS) entry which is preliminary data.</text>
</comment>
<dbReference type="AlphaFoldDB" id="A0A5C7J541"/>
<sequence length="665" mass="72475">MLTTITHGIIDCDVVPFTRSGSTVTINVVNRKLLVALPHLQRQYLHVENRTKVDAWTNILDDCWLSIVVDKLGGVEYTVISDSPIISASEPISGQYWFDTNENCWKRRVGPNTFVREVMCVVAKIVGGVILPYRNTYIEQVFGATPPLTAIGEIVYDASTQKPITTVTPERYFVTTVDNVKSRTMSSTDVNFKNQTISCIAQESIPAFSVVLINEFEQAVVSPIVVSTTAGLLGIVTNGSTLGDVIDVHVGGLVTNISWDWSAVGPGVALYAGVSGQLTHVKPDPNAIEVAKTVDVHVVLFNPVQQSSSGQSAGGGLDPIVFDLGNEQLLEFKPILHGNVDAVVTARSGYVLFEDPVLLNEIQQQIALDVANPMLSSFGNRPMGTCVALAADVTRLYEETYPTHHYCSLVNEVAQNGGYGAGEFAEFVHVVQSCYLDFDLSTAVNLGEMCTGQALMSCGKLNAFDPSTPGLTTNVNVSHDVRLDAFGIGIADVSTTTEIVDYQELIAVEEVESGFYCEFTWLPVAHNNPTVGNPDVEWYYIPGLRINSATDVDVVVSATLNELPITLSDEVNVVEHVGIRRTLAVYPKWNYSLVDSSEIEFVDFDYEVNSRNNGPFITLDFVDTILNISCRFTTGLLINVSVDLVEVNQERLFVQHVTRGKGTGV</sequence>
<gene>
    <name evidence="1" type="ORF">E6Q11_06940</name>
</gene>
<dbReference type="EMBL" id="SSDS01000113">
    <property type="protein sequence ID" value="TXG75736.1"/>
    <property type="molecule type" value="Genomic_DNA"/>
</dbReference>
<evidence type="ECO:0000313" key="2">
    <source>
        <dbReference type="Proteomes" id="UP000321026"/>
    </source>
</evidence>
<evidence type="ECO:0000313" key="1">
    <source>
        <dbReference type="EMBL" id="TXG75736.1"/>
    </source>
</evidence>
<organism evidence="1 2">
    <name type="scientific">Candidatus Dojkabacteria bacterium</name>
    <dbReference type="NCBI Taxonomy" id="2099670"/>
    <lineage>
        <taxon>Bacteria</taxon>
        <taxon>Candidatus Dojkabacteria</taxon>
    </lineage>
</organism>
<dbReference type="Proteomes" id="UP000321026">
    <property type="component" value="Unassembled WGS sequence"/>
</dbReference>
<reference evidence="1 2" key="1">
    <citation type="submission" date="2018-09" db="EMBL/GenBank/DDBJ databases">
        <title>Metagenome Assembled Genomes from an Advanced Water Purification Facility.</title>
        <authorList>
            <person name="Stamps B.W."/>
            <person name="Spear J.R."/>
        </authorList>
    </citation>
    <scope>NUCLEOTIDE SEQUENCE [LARGE SCALE GENOMIC DNA]</scope>
    <source>
        <strain evidence="1">Bin_63_2</strain>
    </source>
</reference>
<name>A0A5C7J541_9BACT</name>